<keyword evidence="2" id="KW-1185">Reference proteome</keyword>
<dbReference type="Proteomes" id="UP001138709">
    <property type="component" value="Unassembled WGS sequence"/>
</dbReference>
<evidence type="ECO:0000313" key="2">
    <source>
        <dbReference type="Proteomes" id="UP001138709"/>
    </source>
</evidence>
<accession>A0A9X9XGC9</accession>
<dbReference type="EMBL" id="JAAEDL010000022">
    <property type="protein sequence ID" value="MBR0682765.1"/>
    <property type="molecule type" value="Genomic_DNA"/>
</dbReference>
<evidence type="ECO:0000313" key="1">
    <source>
        <dbReference type="EMBL" id="MBR0682765.1"/>
    </source>
</evidence>
<dbReference type="AlphaFoldDB" id="A0A9X9XGC9"/>
<protein>
    <submittedName>
        <fullName evidence="1">Uncharacterized protein</fullName>
    </submittedName>
</protein>
<reference evidence="1" key="2">
    <citation type="journal article" date="2021" name="Syst. Appl. Microbiol.">
        <title>Roseomonas hellenica sp. nov., isolated from roots of wild-growing Alkanna tinctoria.</title>
        <authorList>
            <person name="Rat A."/>
            <person name="Naranjo H.D."/>
            <person name="Lebbe L."/>
            <person name="Cnockaert M."/>
            <person name="Krigas N."/>
            <person name="Grigoriadou K."/>
            <person name="Maloupa E."/>
            <person name="Willems A."/>
        </authorList>
    </citation>
    <scope>NUCLEOTIDE SEQUENCE</scope>
    <source>
        <strain evidence="1">LMG 31228</strain>
    </source>
</reference>
<name>A0A9X9XGC9_9PROT</name>
<organism evidence="1 2">
    <name type="scientific">Neoroseomonas eburnea</name>
    <dbReference type="NCBI Taxonomy" id="1346889"/>
    <lineage>
        <taxon>Bacteria</taxon>
        <taxon>Pseudomonadati</taxon>
        <taxon>Pseudomonadota</taxon>
        <taxon>Alphaproteobacteria</taxon>
        <taxon>Acetobacterales</taxon>
        <taxon>Acetobacteraceae</taxon>
        <taxon>Neoroseomonas</taxon>
    </lineage>
</organism>
<dbReference type="RefSeq" id="WP_211848302.1">
    <property type="nucleotide sequence ID" value="NZ_JAAEDL010000022.1"/>
</dbReference>
<proteinExistence type="predicted"/>
<comment type="caution">
    <text evidence="1">The sequence shown here is derived from an EMBL/GenBank/DDBJ whole genome shotgun (WGS) entry which is preliminary data.</text>
</comment>
<gene>
    <name evidence="1" type="ORF">GXW74_19895</name>
</gene>
<sequence length="88" mass="10074">MKAAVWEYPHRHSTLQRLRTSEAQRQRHRRLDPLTLINMQPIAGTRYATCRWILQTGRPPLFCAAPVAAPGCAWCADHARIVFVQPPD</sequence>
<reference evidence="1" key="1">
    <citation type="submission" date="2020-01" db="EMBL/GenBank/DDBJ databases">
        <authorList>
            <person name="Rat A."/>
        </authorList>
    </citation>
    <scope>NUCLEOTIDE SEQUENCE</scope>
    <source>
        <strain evidence="1">LMG 31228</strain>
    </source>
</reference>